<gene>
    <name evidence="1" type="ORF">ABT272_44940</name>
</gene>
<evidence type="ECO:0000313" key="1">
    <source>
        <dbReference type="EMBL" id="MER6434624.1"/>
    </source>
</evidence>
<reference evidence="1 2" key="1">
    <citation type="submission" date="2024-06" db="EMBL/GenBank/DDBJ databases">
        <title>The Natural Products Discovery Center: Release of the First 8490 Sequenced Strains for Exploring Actinobacteria Biosynthetic Diversity.</title>
        <authorList>
            <person name="Kalkreuter E."/>
            <person name="Kautsar S.A."/>
            <person name="Yang D."/>
            <person name="Bader C.D."/>
            <person name="Teijaro C.N."/>
            <person name="Fluegel L."/>
            <person name="Davis C.M."/>
            <person name="Simpson J.R."/>
            <person name="Lauterbach L."/>
            <person name="Steele A.D."/>
            <person name="Gui C."/>
            <person name="Meng S."/>
            <person name="Li G."/>
            <person name="Viehrig K."/>
            <person name="Ye F."/>
            <person name="Su P."/>
            <person name="Kiefer A.F."/>
            <person name="Nichols A."/>
            <person name="Cepeda A.J."/>
            <person name="Yan W."/>
            <person name="Fan B."/>
            <person name="Jiang Y."/>
            <person name="Adhikari A."/>
            <person name="Zheng C.-J."/>
            <person name="Schuster L."/>
            <person name="Cowan T.M."/>
            <person name="Smanski M.J."/>
            <person name="Chevrette M.G."/>
            <person name="De Carvalho L.P.S."/>
            <person name="Shen B."/>
        </authorList>
    </citation>
    <scope>NUCLEOTIDE SEQUENCE [LARGE SCALE GENOMIC DNA]</scope>
    <source>
        <strain evidence="1 2">NPDC001166</strain>
    </source>
</reference>
<dbReference type="EMBL" id="JBEPAZ010000152">
    <property type="protein sequence ID" value="MER6434624.1"/>
    <property type="molecule type" value="Genomic_DNA"/>
</dbReference>
<sequence length="58" mass="6268">MCAAELESLFGRIGPEASKTPIVDRHGTPLAVSLTSQNRHDVTQLMPTLDAIPRIRGV</sequence>
<organism evidence="1 2">
    <name type="scientific">Streptomyces sp. 900105245</name>
    <dbReference type="NCBI Taxonomy" id="3154379"/>
    <lineage>
        <taxon>Bacteria</taxon>
        <taxon>Bacillati</taxon>
        <taxon>Actinomycetota</taxon>
        <taxon>Actinomycetes</taxon>
        <taxon>Kitasatosporales</taxon>
        <taxon>Streptomycetaceae</taxon>
        <taxon>Streptomyces</taxon>
    </lineage>
</organism>
<dbReference type="RefSeq" id="WP_352066426.1">
    <property type="nucleotide sequence ID" value="NZ_JBEPAZ010000152.1"/>
</dbReference>
<evidence type="ECO:0000313" key="2">
    <source>
        <dbReference type="Proteomes" id="UP001470023"/>
    </source>
</evidence>
<dbReference type="Proteomes" id="UP001470023">
    <property type="component" value="Unassembled WGS sequence"/>
</dbReference>
<accession>A0ABV1ULL6</accession>
<keyword evidence="2" id="KW-1185">Reference proteome</keyword>
<name>A0ABV1ULL6_9ACTN</name>
<protein>
    <submittedName>
        <fullName evidence="1">Uncharacterized protein</fullName>
    </submittedName>
</protein>
<comment type="caution">
    <text evidence="1">The sequence shown here is derived from an EMBL/GenBank/DDBJ whole genome shotgun (WGS) entry which is preliminary data.</text>
</comment>
<proteinExistence type="predicted"/>